<dbReference type="Gene3D" id="3.40.50.720">
    <property type="entry name" value="NAD(P)-binding Rossmann-like Domain"/>
    <property type="match status" value="1"/>
</dbReference>
<proteinExistence type="inferred from homology"/>
<evidence type="ECO:0000313" key="4">
    <source>
        <dbReference type="Proteomes" id="UP001501095"/>
    </source>
</evidence>
<keyword evidence="4" id="KW-1185">Reference proteome</keyword>
<dbReference type="InterPro" id="IPR036291">
    <property type="entry name" value="NAD(P)-bd_dom_sf"/>
</dbReference>
<reference evidence="4" key="1">
    <citation type="journal article" date="2019" name="Int. J. Syst. Evol. Microbiol.">
        <title>The Global Catalogue of Microorganisms (GCM) 10K type strain sequencing project: providing services to taxonomists for standard genome sequencing and annotation.</title>
        <authorList>
            <consortium name="The Broad Institute Genomics Platform"/>
            <consortium name="The Broad Institute Genome Sequencing Center for Infectious Disease"/>
            <person name="Wu L."/>
            <person name="Ma J."/>
        </authorList>
    </citation>
    <scope>NUCLEOTIDE SEQUENCE [LARGE SCALE GENOMIC DNA]</scope>
    <source>
        <strain evidence="4">JCM 6924</strain>
    </source>
</reference>
<keyword evidence="2" id="KW-0560">Oxidoreductase</keyword>
<dbReference type="PANTHER" id="PTHR42760">
    <property type="entry name" value="SHORT-CHAIN DEHYDROGENASES/REDUCTASES FAMILY MEMBER"/>
    <property type="match status" value="1"/>
</dbReference>
<dbReference type="PRINTS" id="PR00081">
    <property type="entry name" value="GDHRDH"/>
</dbReference>
<accession>A0ABP6B1H9</accession>
<comment type="caution">
    <text evidence="3">The sequence shown here is derived from an EMBL/GenBank/DDBJ whole genome shotgun (WGS) entry which is preliminary data.</text>
</comment>
<dbReference type="Proteomes" id="UP001501095">
    <property type="component" value="Unassembled WGS sequence"/>
</dbReference>
<dbReference type="PANTHER" id="PTHR42760:SF133">
    <property type="entry name" value="3-OXOACYL-[ACYL-CARRIER-PROTEIN] REDUCTASE"/>
    <property type="match status" value="1"/>
</dbReference>
<dbReference type="InterPro" id="IPR002347">
    <property type="entry name" value="SDR_fam"/>
</dbReference>
<evidence type="ECO:0000256" key="2">
    <source>
        <dbReference type="ARBA" id="ARBA00023002"/>
    </source>
</evidence>
<dbReference type="Pfam" id="PF13561">
    <property type="entry name" value="adh_short_C2"/>
    <property type="match status" value="1"/>
</dbReference>
<gene>
    <name evidence="3" type="ORF">GCM10010423_30120</name>
</gene>
<dbReference type="EMBL" id="BAAATM010000009">
    <property type="protein sequence ID" value="GAA2532444.1"/>
    <property type="molecule type" value="Genomic_DNA"/>
</dbReference>
<comment type="similarity">
    <text evidence="1">Belongs to the short-chain dehydrogenases/reductases (SDR) family.</text>
</comment>
<organism evidence="3 4">
    <name type="scientific">Streptomyces levis</name>
    <dbReference type="NCBI Taxonomy" id="285566"/>
    <lineage>
        <taxon>Bacteria</taxon>
        <taxon>Bacillati</taxon>
        <taxon>Actinomycetota</taxon>
        <taxon>Actinomycetes</taxon>
        <taxon>Kitasatosporales</taxon>
        <taxon>Streptomycetaceae</taxon>
        <taxon>Streptomyces</taxon>
    </lineage>
</organism>
<protein>
    <submittedName>
        <fullName evidence="3">SDR family oxidoreductase</fullName>
    </submittedName>
</protein>
<evidence type="ECO:0000256" key="1">
    <source>
        <dbReference type="ARBA" id="ARBA00006484"/>
    </source>
</evidence>
<dbReference type="PRINTS" id="PR00080">
    <property type="entry name" value="SDRFAMILY"/>
</dbReference>
<name>A0ABP6B1H9_9ACTN</name>
<sequence length="270" mass="27817">MYFKFKNWSVVDLNLTAKTAVVTGASRGIGLATVRTLTAEGVRVVGAARTITPELKETGAYTVSADLSTAEGVAALMDSALTELGGIDLLVNNVGGGDDVEPVGFLDTHDTQWTRVLDLNLLSAVRAVRAALPSLIERRGSIVNVASINSRLPAAGPVAYSAAKAALAALGKSLAEEFGPQGVRVNTVSPGVVRTSLWEDPEGFGSKVAAGAGAEHAAFLQQIPEAFDITTGRITEPEEVAALIAFLLSDVAGNITGADYVIDGGTVKAL</sequence>
<dbReference type="SUPFAM" id="SSF51735">
    <property type="entry name" value="NAD(P)-binding Rossmann-fold domains"/>
    <property type="match status" value="1"/>
</dbReference>
<dbReference type="NCBIfam" id="NF005095">
    <property type="entry name" value="PRK06523.1"/>
    <property type="match status" value="1"/>
</dbReference>
<evidence type="ECO:0000313" key="3">
    <source>
        <dbReference type="EMBL" id="GAA2532444.1"/>
    </source>
</evidence>